<dbReference type="SMART" id="SM00899">
    <property type="entry name" value="FeoA"/>
    <property type="match status" value="1"/>
</dbReference>
<evidence type="ECO:0000259" key="2">
    <source>
        <dbReference type="SMART" id="SM00899"/>
    </source>
</evidence>
<reference evidence="4" key="1">
    <citation type="journal article" date="2019" name="Int. J. Syst. Evol. Microbiol.">
        <title>The Global Catalogue of Microorganisms (GCM) 10K type strain sequencing project: providing services to taxonomists for standard genome sequencing and annotation.</title>
        <authorList>
            <consortium name="The Broad Institute Genomics Platform"/>
            <consortium name="The Broad Institute Genome Sequencing Center for Infectious Disease"/>
            <person name="Wu L."/>
            <person name="Ma J."/>
        </authorList>
    </citation>
    <scope>NUCLEOTIDE SEQUENCE [LARGE SCALE GENOMIC DNA]</scope>
    <source>
        <strain evidence="4">LMG 29894</strain>
    </source>
</reference>
<proteinExistence type="predicted"/>
<evidence type="ECO:0000256" key="1">
    <source>
        <dbReference type="ARBA" id="ARBA00023004"/>
    </source>
</evidence>
<dbReference type="InterPro" id="IPR038157">
    <property type="entry name" value="FeoA_core_dom"/>
</dbReference>
<dbReference type="Pfam" id="PF04023">
    <property type="entry name" value="FeoA"/>
    <property type="match status" value="1"/>
</dbReference>
<dbReference type="SUPFAM" id="SSF50037">
    <property type="entry name" value="C-terminal domain of transcriptional repressors"/>
    <property type="match status" value="1"/>
</dbReference>
<keyword evidence="1" id="KW-0408">Iron</keyword>
<evidence type="ECO:0000313" key="3">
    <source>
        <dbReference type="EMBL" id="MFC4159045.1"/>
    </source>
</evidence>
<dbReference type="RefSeq" id="WP_378162371.1">
    <property type="nucleotide sequence ID" value="NZ_JBHSBU010000001.1"/>
</dbReference>
<keyword evidence="4" id="KW-1185">Reference proteome</keyword>
<dbReference type="InterPro" id="IPR052713">
    <property type="entry name" value="FeoA"/>
</dbReference>
<dbReference type="PANTHER" id="PTHR42954">
    <property type="entry name" value="FE(2+) TRANSPORT PROTEIN A"/>
    <property type="match status" value="1"/>
</dbReference>
<sequence>MDTLLSHLQPGEIGQVVAFRIGASPLRRRLLALGLLPGTVIEVKSRAPLGDPIEVRVRQTSLALCRHEAAALAIHRMAEAQ</sequence>
<dbReference type="EMBL" id="JBHSBU010000001">
    <property type="protein sequence ID" value="MFC4159045.1"/>
    <property type="molecule type" value="Genomic_DNA"/>
</dbReference>
<dbReference type="InterPro" id="IPR007167">
    <property type="entry name" value="Fe-transptr_FeoA-like"/>
</dbReference>
<protein>
    <submittedName>
        <fullName evidence="3">FeoA family protein</fullName>
    </submittedName>
</protein>
<accession>A0ABV8MP77</accession>
<dbReference type="InterPro" id="IPR008988">
    <property type="entry name" value="Transcriptional_repressor_C"/>
</dbReference>
<dbReference type="PANTHER" id="PTHR42954:SF2">
    <property type="entry name" value="FE(2+) TRANSPORT PROTEIN A"/>
    <property type="match status" value="1"/>
</dbReference>
<feature type="domain" description="Ferrous iron transporter FeoA-like" evidence="2">
    <location>
        <begin position="3"/>
        <end position="76"/>
    </location>
</feature>
<comment type="caution">
    <text evidence="3">The sequence shown here is derived from an EMBL/GenBank/DDBJ whole genome shotgun (WGS) entry which is preliminary data.</text>
</comment>
<organism evidence="3 4">
    <name type="scientific">Chitinimonas lacunae</name>
    <dbReference type="NCBI Taxonomy" id="1963018"/>
    <lineage>
        <taxon>Bacteria</taxon>
        <taxon>Pseudomonadati</taxon>
        <taxon>Pseudomonadota</taxon>
        <taxon>Betaproteobacteria</taxon>
        <taxon>Neisseriales</taxon>
        <taxon>Chitinibacteraceae</taxon>
        <taxon>Chitinimonas</taxon>
    </lineage>
</organism>
<evidence type="ECO:0000313" key="4">
    <source>
        <dbReference type="Proteomes" id="UP001595791"/>
    </source>
</evidence>
<name>A0ABV8MP77_9NEIS</name>
<gene>
    <name evidence="3" type="ORF">ACFOW7_06705</name>
</gene>
<dbReference type="Proteomes" id="UP001595791">
    <property type="component" value="Unassembled WGS sequence"/>
</dbReference>
<dbReference type="Gene3D" id="2.30.30.90">
    <property type="match status" value="1"/>
</dbReference>